<dbReference type="RefSeq" id="WP_052056840.1">
    <property type="nucleotide sequence ID" value="NZ_JQED01000046.1"/>
</dbReference>
<gene>
    <name evidence="1" type="ORF">ND2E_4048</name>
</gene>
<comment type="caution">
    <text evidence="1">The sequence shown here is derived from an EMBL/GenBank/DDBJ whole genome shotgun (WGS) entry which is preliminary data.</text>
</comment>
<dbReference type="EMBL" id="JQED01000046">
    <property type="protein sequence ID" value="KGJ88513.1"/>
    <property type="molecule type" value="Genomic_DNA"/>
</dbReference>
<reference evidence="1 2" key="1">
    <citation type="submission" date="2014-08" db="EMBL/GenBank/DDBJ databases">
        <title>Genomic and Phenotypic Diversity of Colwellia psychrerythraea strains from Disparate Marine Basins.</title>
        <authorList>
            <person name="Techtmann S.M."/>
            <person name="Stelling S.C."/>
            <person name="Utturkar S.M."/>
            <person name="Alshibli N."/>
            <person name="Harris A."/>
            <person name="Brown S.D."/>
            <person name="Hazen T.C."/>
        </authorList>
    </citation>
    <scope>NUCLEOTIDE SEQUENCE [LARGE SCALE GENOMIC DNA]</scope>
    <source>
        <strain evidence="1 2">ND2E</strain>
    </source>
</reference>
<sequence>MKVWQLLLVKGNDSFNKQELPLAEDYYHQAIECLEQEWHADIENSNLLLAWISAFHNLAVLYEEQGQPKMAFRYLQIPHQRMTELSQQSQYSDDLKFVALRTLKMTLMPLMAFSKKYPACDGCLTSLKKMEMDVNASQPVMH</sequence>
<dbReference type="Gene3D" id="1.25.40.10">
    <property type="entry name" value="Tetratricopeptide repeat domain"/>
    <property type="match status" value="1"/>
</dbReference>
<dbReference type="Proteomes" id="UP000029843">
    <property type="component" value="Unassembled WGS sequence"/>
</dbReference>
<organism evidence="1 2">
    <name type="scientific">Colwellia psychrerythraea</name>
    <name type="common">Vibrio psychroerythus</name>
    <dbReference type="NCBI Taxonomy" id="28229"/>
    <lineage>
        <taxon>Bacteria</taxon>
        <taxon>Pseudomonadati</taxon>
        <taxon>Pseudomonadota</taxon>
        <taxon>Gammaproteobacteria</taxon>
        <taxon>Alteromonadales</taxon>
        <taxon>Colwelliaceae</taxon>
        <taxon>Colwellia</taxon>
    </lineage>
</organism>
<dbReference type="OrthoDB" id="5918373at2"/>
<protein>
    <recommendedName>
        <fullName evidence="3">TPR domain protein</fullName>
    </recommendedName>
</protein>
<dbReference type="SUPFAM" id="SSF48452">
    <property type="entry name" value="TPR-like"/>
    <property type="match status" value="1"/>
</dbReference>
<dbReference type="InterPro" id="IPR011990">
    <property type="entry name" value="TPR-like_helical_dom_sf"/>
</dbReference>
<dbReference type="AlphaFoldDB" id="A0A099KFY0"/>
<evidence type="ECO:0000313" key="2">
    <source>
        <dbReference type="Proteomes" id="UP000029843"/>
    </source>
</evidence>
<name>A0A099KFY0_COLPS</name>
<proteinExistence type="predicted"/>
<dbReference type="PATRIC" id="fig|28229.4.peg.3387"/>
<evidence type="ECO:0000313" key="1">
    <source>
        <dbReference type="EMBL" id="KGJ88513.1"/>
    </source>
</evidence>
<evidence type="ECO:0008006" key="3">
    <source>
        <dbReference type="Google" id="ProtNLM"/>
    </source>
</evidence>
<accession>A0A099KFY0</accession>